<comment type="caution">
    <text evidence="1">The sequence shown here is derived from an EMBL/GenBank/DDBJ whole genome shotgun (WGS) entry which is preliminary data.</text>
</comment>
<name>A0A822BE24_9BILA</name>
<proteinExistence type="predicted"/>
<dbReference type="Proteomes" id="UP000663848">
    <property type="component" value="Unassembled WGS sequence"/>
</dbReference>
<dbReference type="EMBL" id="CAJOBR010040839">
    <property type="protein sequence ID" value="CAF5025682.1"/>
    <property type="molecule type" value="Genomic_DNA"/>
</dbReference>
<dbReference type="InterPro" id="IPR035513">
    <property type="entry name" value="Invertase/methylesterase_inhib"/>
</dbReference>
<evidence type="ECO:0000313" key="2">
    <source>
        <dbReference type="Proteomes" id="UP000663848"/>
    </source>
</evidence>
<protein>
    <submittedName>
        <fullName evidence="1">Uncharacterized protein</fullName>
    </submittedName>
</protein>
<gene>
    <name evidence="1" type="ORF">QYT958_LOCUS40287</name>
</gene>
<dbReference type="AlphaFoldDB" id="A0A822BE24"/>
<sequence>QIYEKYLDDADNKQQPLSDCLVTYKNIESKLRSTIDHWESQAIDDIHRSAENARKALANHIEHCRSHFEEESSTITGSKSTNRDAQLIQLEKLQNEYGHSLENIHIIQHCDQRHTLDIETTNPVKETFSLEPWQNTAQNY</sequence>
<feature type="non-terminal residue" evidence="1">
    <location>
        <position position="1"/>
    </location>
</feature>
<evidence type="ECO:0000313" key="1">
    <source>
        <dbReference type="EMBL" id="CAF5025682.1"/>
    </source>
</evidence>
<feature type="non-terminal residue" evidence="1">
    <location>
        <position position="140"/>
    </location>
</feature>
<reference evidence="1" key="1">
    <citation type="submission" date="2021-02" db="EMBL/GenBank/DDBJ databases">
        <authorList>
            <person name="Nowell W R."/>
        </authorList>
    </citation>
    <scope>NUCLEOTIDE SEQUENCE</scope>
</reference>
<dbReference type="Gene3D" id="1.20.140.40">
    <property type="entry name" value="Invertase/pectin methylesterase inhibitor family protein"/>
    <property type="match status" value="1"/>
</dbReference>
<organism evidence="1 2">
    <name type="scientific">Rotaria socialis</name>
    <dbReference type="NCBI Taxonomy" id="392032"/>
    <lineage>
        <taxon>Eukaryota</taxon>
        <taxon>Metazoa</taxon>
        <taxon>Spiralia</taxon>
        <taxon>Gnathifera</taxon>
        <taxon>Rotifera</taxon>
        <taxon>Eurotatoria</taxon>
        <taxon>Bdelloidea</taxon>
        <taxon>Philodinida</taxon>
        <taxon>Philodinidae</taxon>
        <taxon>Rotaria</taxon>
    </lineage>
</organism>
<accession>A0A822BE24</accession>